<name>A0ABR5EM09_XANPE</name>
<reference evidence="4 5" key="1">
    <citation type="submission" date="2015-02" db="EMBL/GenBank/DDBJ databases">
        <title>Whole genome sequencing of multiple isolates of three species of pepper and tomato-infecting xanthomonads reveals genetic diversity in field strains and pinpoints effectors responsible for host specificity.</title>
        <authorList>
            <person name="Schwartz A."/>
            <person name="Dahlbeck D."/>
            <person name="Staskawicz B."/>
            <person name="Bart R."/>
            <person name="Potnis N."/>
            <person name="Minsavage G."/>
            <person name="Timilsina S."/>
            <person name="Goss E."/>
            <person name="Jones J."/>
            <person name="Vallad G."/>
            <person name="Barak J."/>
            <person name="Miller S."/>
            <person name="Ritchie D."/>
            <person name="Martins J.Jr."/>
            <person name="Patane J.S."/>
            <person name="Setubal J.C."/>
        </authorList>
    </citation>
    <scope>NUCLEOTIDE SEQUENCE [LARGE SCALE GENOMIC DNA]</scope>
    <source>
        <strain evidence="4 5">Xp3-15</strain>
    </source>
</reference>
<keyword evidence="5" id="KW-1185">Reference proteome</keyword>
<comment type="similarity">
    <text evidence="1">Belongs to the outer membrane factor (OMF) (TC 1.B.17) family.</text>
</comment>
<comment type="caution">
    <text evidence="4">The sequence shown here is derived from an EMBL/GenBank/DDBJ whole genome shotgun (WGS) entry which is preliminary data.</text>
</comment>
<dbReference type="Pfam" id="PF02321">
    <property type="entry name" value="OEP"/>
    <property type="match status" value="2"/>
</dbReference>
<evidence type="ECO:0000256" key="3">
    <source>
        <dbReference type="SAM" id="SignalP"/>
    </source>
</evidence>
<proteinExistence type="inferred from homology"/>
<dbReference type="PANTHER" id="PTHR30203">
    <property type="entry name" value="OUTER MEMBRANE CATION EFFLUX PROTEIN"/>
    <property type="match status" value="1"/>
</dbReference>
<dbReference type="EMBL" id="JZUY01000051">
    <property type="protein sequence ID" value="KLC01994.1"/>
    <property type="molecule type" value="Genomic_DNA"/>
</dbReference>
<feature type="coiled-coil region" evidence="2">
    <location>
        <begin position="147"/>
        <end position="205"/>
    </location>
</feature>
<dbReference type="InterPro" id="IPR010131">
    <property type="entry name" value="MdtP/NodT-like"/>
</dbReference>
<keyword evidence="3" id="KW-0732">Signal</keyword>
<feature type="chain" id="PRO_5045714058" evidence="3">
    <location>
        <begin position="20"/>
        <end position="427"/>
    </location>
</feature>
<sequence>MWLRLATLVACAFAPALYAQEQVPSQTLTLQQAIEHVAQTHPDLRLVDGQRAVLQANYDSASFKPALTIGAMVENALGSGAYRAFDQAEVTVTLAGTLERGGKLDARKALAQANIDKLAPQREVTRLDLLAETARRYLAVAAAIRQREIAELDIEQRRRTVDAAKRRFAAGASPESVVLTALAALAEAELDRDRANQAEKAARQSLSSLWNSLSPAAGAVSGDPMVLPNLEDFALLSGFLARTPELAQLAGEGRIREAQLRLARSDATPDIQWQVGGRAFRSGNDVGILAGFTIPLGASRRAQPGIRAAEAELALTNVEREALLVGMNSALATAYGDYSTAQLEVQRLQSDVLPRLAKAETAADRAWRAGAISYMEWALLQDQRIQARRRQLNAALSAQAALIEIQRLLGQPIVKAQGASNTDTPSK</sequence>
<feature type="signal peptide" evidence="3">
    <location>
        <begin position="1"/>
        <end position="19"/>
    </location>
</feature>
<protein>
    <submittedName>
        <fullName evidence="4">Cation transporter</fullName>
    </submittedName>
</protein>
<dbReference type="InterPro" id="IPR003423">
    <property type="entry name" value="OMP_efflux"/>
</dbReference>
<dbReference type="PANTHER" id="PTHR30203:SF24">
    <property type="entry name" value="BLR4935 PROTEIN"/>
    <property type="match status" value="1"/>
</dbReference>
<evidence type="ECO:0000313" key="5">
    <source>
        <dbReference type="Proteomes" id="UP000035369"/>
    </source>
</evidence>
<evidence type="ECO:0000313" key="4">
    <source>
        <dbReference type="EMBL" id="KLC01994.1"/>
    </source>
</evidence>
<dbReference type="SUPFAM" id="SSF56954">
    <property type="entry name" value="Outer membrane efflux proteins (OEP)"/>
    <property type="match status" value="1"/>
</dbReference>
<organism evidence="4 5">
    <name type="scientific">Xanthomonas perforans</name>
    <dbReference type="NCBI Taxonomy" id="442694"/>
    <lineage>
        <taxon>Bacteria</taxon>
        <taxon>Pseudomonadati</taxon>
        <taxon>Pseudomonadota</taxon>
        <taxon>Gammaproteobacteria</taxon>
        <taxon>Lysobacterales</taxon>
        <taxon>Lysobacteraceae</taxon>
        <taxon>Xanthomonas</taxon>
    </lineage>
</organism>
<dbReference type="RefSeq" id="WP_017160753.1">
    <property type="nucleotide sequence ID" value="NZ_JZUX01000028.1"/>
</dbReference>
<gene>
    <name evidence="4" type="ORF">XP315_20760</name>
</gene>
<keyword evidence="2" id="KW-0175">Coiled coil</keyword>
<dbReference type="Proteomes" id="UP000035369">
    <property type="component" value="Unassembled WGS sequence"/>
</dbReference>
<evidence type="ECO:0000256" key="2">
    <source>
        <dbReference type="SAM" id="Coils"/>
    </source>
</evidence>
<dbReference type="Gene3D" id="1.20.1600.10">
    <property type="entry name" value="Outer membrane efflux proteins (OEP)"/>
    <property type="match status" value="1"/>
</dbReference>
<evidence type="ECO:0000256" key="1">
    <source>
        <dbReference type="ARBA" id="ARBA00007613"/>
    </source>
</evidence>
<accession>A0ABR5EM09</accession>